<evidence type="ECO:0000259" key="1">
    <source>
        <dbReference type="Pfam" id="PF13966"/>
    </source>
</evidence>
<reference evidence="2" key="1">
    <citation type="submission" date="2023-03" db="EMBL/GenBank/DDBJ databases">
        <title>Chromosome-scale reference genome and RAD-based genetic map of yellow starthistle (Centaurea solstitialis) reveal putative structural variation and QTLs associated with invader traits.</title>
        <authorList>
            <person name="Reatini B."/>
            <person name="Cang F.A."/>
            <person name="Jiang Q."/>
            <person name="Mckibben M.T.W."/>
            <person name="Barker M.S."/>
            <person name="Rieseberg L.H."/>
            <person name="Dlugosch K.M."/>
        </authorList>
    </citation>
    <scope>NUCLEOTIDE SEQUENCE</scope>
    <source>
        <strain evidence="2">CAN-66</strain>
        <tissue evidence="2">Leaf</tissue>
    </source>
</reference>
<dbReference type="AlphaFoldDB" id="A0AA38S2C7"/>
<dbReference type="Proteomes" id="UP001172457">
    <property type="component" value="Unassembled WGS sequence"/>
</dbReference>
<keyword evidence="3" id="KW-1185">Reference proteome</keyword>
<accession>A0AA38S2C7</accession>
<proteinExistence type="predicted"/>
<organism evidence="2 3">
    <name type="scientific">Centaurea solstitialis</name>
    <name type="common">yellow star-thistle</name>
    <dbReference type="NCBI Taxonomy" id="347529"/>
    <lineage>
        <taxon>Eukaryota</taxon>
        <taxon>Viridiplantae</taxon>
        <taxon>Streptophyta</taxon>
        <taxon>Embryophyta</taxon>
        <taxon>Tracheophyta</taxon>
        <taxon>Spermatophyta</taxon>
        <taxon>Magnoliopsida</taxon>
        <taxon>eudicotyledons</taxon>
        <taxon>Gunneridae</taxon>
        <taxon>Pentapetalae</taxon>
        <taxon>asterids</taxon>
        <taxon>campanulids</taxon>
        <taxon>Asterales</taxon>
        <taxon>Asteraceae</taxon>
        <taxon>Carduoideae</taxon>
        <taxon>Cardueae</taxon>
        <taxon>Centaureinae</taxon>
        <taxon>Centaurea</taxon>
    </lineage>
</organism>
<gene>
    <name evidence="2" type="ORF">OSB04_un001331</name>
</gene>
<comment type="caution">
    <text evidence="2">The sequence shown here is derived from an EMBL/GenBank/DDBJ whole genome shotgun (WGS) entry which is preliminary data.</text>
</comment>
<dbReference type="Pfam" id="PF13966">
    <property type="entry name" value="zf-RVT"/>
    <property type="match status" value="1"/>
</dbReference>
<evidence type="ECO:0000313" key="3">
    <source>
        <dbReference type="Proteomes" id="UP001172457"/>
    </source>
</evidence>
<evidence type="ECO:0000313" key="2">
    <source>
        <dbReference type="EMBL" id="KAJ9535529.1"/>
    </source>
</evidence>
<dbReference type="EMBL" id="JARYMX010000208">
    <property type="protein sequence ID" value="KAJ9535529.1"/>
    <property type="molecule type" value="Genomic_DNA"/>
</dbReference>
<dbReference type="InterPro" id="IPR026960">
    <property type="entry name" value="RVT-Znf"/>
</dbReference>
<name>A0AA38S2C7_9ASTR</name>
<protein>
    <recommendedName>
        <fullName evidence="1">Reverse transcriptase zinc-binding domain-containing protein</fullName>
    </recommendedName>
</protein>
<feature type="domain" description="Reverse transcriptase zinc-binding" evidence="1">
    <location>
        <begin position="17"/>
        <end position="71"/>
    </location>
</feature>
<sequence>MGEVEELERRLQDWVLVNVFVWRVKVDRIPTRSALNERGIDLDTVLCPRCGDCVEDLDHDLVGCRKVKKFWERLVKWWGKDVGYAVTPSDLIQEHEEILKATKGISWWVEEKWYFVYLVWTHRNKAAFGNEKGRVQDLFIKWQMVVFEWLIEGAKRWQLIGSSG</sequence>